<dbReference type="Gene3D" id="1.10.600.10">
    <property type="entry name" value="Farnesyl Diphosphate Synthase"/>
    <property type="match status" value="1"/>
</dbReference>
<gene>
    <name evidence="7" type="ORF">CPB83DRAFT_767419</name>
</gene>
<evidence type="ECO:0000313" key="7">
    <source>
        <dbReference type="EMBL" id="KAF9528055.1"/>
    </source>
</evidence>
<dbReference type="AlphaFoldDB" id="A0A9P6EFL4"/>
<dbReference type="PANTHER" id="PTHR35201:SF4">
    <property type="entry name" value="BETA-PINACENE SYNTHASE-RELATED"/>
    <property type="match status" value="1"/>
</dbReference>
<evidence type="ECO:0000256" key="3">
    <source>
        <dbReference type="ARBA" id="ARBA00022723"/>
    </source>
</evidence>
<comment type="caution">
    <text evidence="7">The sequence shown here is derived from an EMBL/GenBank/DDBJ whole genome shotgun (WGS) entry which is preliminary data.</text>
</comment>
<evidence type="ECO:0000256" key="4">
    <source>
        <dbReference type="ARBA" id="ARBA00022842"/>
    </source>
</evidence>
<dbReference type="SUPFAM" id="SSF48576">
    <property type="entry name" value="Terpenoid synthases"/>
    <property type="match status" value="1"/>
</dbReference>
<dbReference type="InterPro" id="IPR008949">
    <property type="entry name" value="Isoprenoid_synthase_dom_sf"/>
</dbReference>
<keyword evidence="5 6" id="KW-0456">Lyase</keyword>
<evidence type="ECO:0000256" key="1">
    <source>
        <dbReference type="ARBA" id="ARBA00001946"/>
    </source>
</evidence>
<evidence type="ECO:0000256" key="6">
    <source>
        <dbReference type="RuleBase" id="RU366034"/>
    </source>
</evidence>
<evidence type="ECO:0000256" key="5">
    <source>
        <dbReference type="ARBA" id="ARBA00023239"/>
    </source>
</evidence>
<dbReference type="EMBL" id="MU157856">
    <property type="protein sequence ID" value="KAF9528055.1"/>
    <property type="molecule type" value="Genomic_DNA"/>
</dbReference>
<dbReference type="OrthoDB" id="6486656at2759"/>
<dbReference type="Proteomes" id="UP000807306">
    <property type="component" value="Unassembled WGS sequence"/>
</dbReference>
<dbReference type="SFLD" id="SFLDS00005">
    <property type="entry name" value="Isoprenoid_Synthase_Type_I"/>
    <property type="match status" value="1"/>
</dbReference>
<comment type="similarity">
    <text evidence="2 6">Belongs to the terpene synthase family.</text>
</comment>
<proteinExistence type="inferred from homology"/>
<accession>A0A9P6EFL4</accession>
<dbReference type="Pfam" id="PF19086">
    <property type="entry name" value="Terpene_syn_C_2"/>
    <property type="match status" value="1"/>
</dbReference>
<comment type="cofactor">
    <cofactor evidence="1 6">
        <name>Mg(2+)</name>
        <dbReference type="ChEBI" id="CHEBI:18420"/>
    </cofactor>
</comment>
<dbReference type="GO" id="GO:0046872">
    <property type="term" value="F:metal ion binding"/>
    <property type="evidence" value="ECO:0007669"/>
    <property type="project" value="UniProtKB-KW"/>
</dbReference>
<dbReference type="SFLD" id="SFLDG01020">
    <property type="entry name" value="Terpene_Cyclase_Like_2"/>
    <property type="match status" value="1"/>
</dbReference>
<name>A0A9P6EFL4_9AGAR</name>
<keyword evidence="3 6" id="KW-0479">Metal-binding</keyword>
<dbReference type="PANTHER" id="PTHR35201">
    <property type="entry name" value="TERPENE SYNTHASE"/>
    <property type="match status" value="1"/>
</dbReference>
<protein>
    <recommendedName>
        <fullName evidence="6">Terpene synthase</fullName>
        <ecNumber evidence="6">4.2.3.-</ecNumber>
    </recommendedName>
</protein>
<reference evidence="7" key="1">
    <citation type="submission" date="2020-11" db="EMBL/GenBank/DDBJ databases">
        <authorList>
            <consortium name="DOE Joint Genome Institute"/>
            <person name="Ahrendt S."/>
            <person name="Riley R."/>
            <person name="Andreopoulos W."/>
            <person name="Labutti K."/>
            <person name="Pangilinan J."/>
            <person name="Ruiz-Duenas F.J."/>
            <person name="Barrasa J.M."/>
            <person name="Sanchez-Garcia M."/>
            <person name="Camarero S."/>
            <person name="Miyauchi S."/>
            <person name="Serrano A."/>
            <person name="Linde D."/>
            <person name="Babiker R."/>
            <person name="Drula E."/>
            <person name="Ayuso-Fernandez I."/>
            <person name="Pacheco R."/>
            <person name="Padilla G."/>
            <person name="Ferreira P."/>
            <person name="Barriuso J."/>
            <person name="Kellner H."/>
            <person name="Castanera R."/>
            <person name="Alfaro M."/>
            <person name="Ramirez L."/>
            <person name="Pisabarro A.G."/>
            <person name="Kuo A."/>
            <person name="Tritt A."/>
            <person name="Lipzen A."/>
            <person name="He G."/>
            <person name="Yan M."/>
            <person name="Ng V."/>
            <person name="Cullen D."/>
            <person name="Martin F."/>
            <person name="Rosso M.-N."/>
            <person name="Henrissat B."/>
            <person name="Hibbett D."/>
            <person name="Martinez A.T."/>
            <person name="Grigoriev I.V."/>
        </authorList>
    </citation>
    <scope>NUCLEOTIDE SEQUENCE</scope>
    <source>
        <strain evidence="7">CBS 506.95</strain>
    </source>
</reference>
<keyword evidence="4 6" id="KW-0460">Magnesium</keyword>
<dbReference type="GO" id="GO:0010333">
    <property type="term" value="F:terpene synthase activity"/>
    <property type="evidence" value="ECO:0007669"/>
    <property type="project" value="InterPro"/>
</dbReference>
<organism evidence="7 8">
    <name type="scientific">Crepidotus variabilis</name>
    <dbReference type="NCBI Taxonomy" id="179855"/>
    <lineage>
        <taxon>Eukaryota</taxon>
        <taxon>Fungi</taxon>
        <taxon>Dikarya</taxon>
        <taxon>Basidiomycota</taxon>
        <taxon>Agaricomycotina</taxon>
        <taxon>Agaricomycetes</taxon>
        <taxon>Agaricomycetidae</taxon>
        <taxon>Agaricales</taxon>
        <taxon>Agaricineae</taxon>
        <taxon>Crepidotaceae</taxon>
        <taxon>Crepidotus</taxon>
    </lineage>
</organism>
<sequence>MSQQRFTLPDILLNWPSASHISPFYEDAKRASSTWVESFSPFDRKGQDAFNACDLNLLAALAYSNRNAEFVRVGCDFMNLIFVFDEYTDVAEPIVARQLTETVLDAMRNPKKTSRHGEHLLGEMTRQFWVGATALEGVNTGAANHFIAAMEFYIESVAVEAKDRAEKRVRSVEEYLKLRRGTVAGHSMLALTEFGLNLPDEVLNHPVIVALREAAVEMILIVNDMQSYISEVSSGLGDHNLVTAIIHEHHLELQDAFNWLGDYSDKIVAGFNENLQKLPSFGEELDKRVKIYVDGCGQWPRGEDDWSYETKRYHGDDGPQVRKTRQVTLRQVKGNYVVRNN</sequence>
<dbReference type="GO" id="GO:0008299">
    <property type="term" value="P:isoprenoid biosynthetic process"/>
    <property type="evidence" value="ECO:0007669"/>
    <property type="project" value="UniProtKB-ARBA"/>
</dbReference>
<dbReference type="EC" id="4.2.3.-" evidence="6"/>
<evidence type="ECO:0000256" key="2">
    <source>
        <dbReference type="ARBA" id="ARBA00006333"/>
    </source>
</evidence>
<keyword evidence="8" id="KW-1185">Reference proteome</keyword>
<dbReference type="InterPro" id="IPR034686">
    <property type="entry name" value="Terpene_cyclase-like_2"/>
</dbReference>
<evidence type="ECO:0000313" key="8">
    <source>
        <dbReference type="Proteomes" id="UP000807306"/>
    </source>
</evidence>